<reference evidence="1 2" key="1">
    <citation type="journal article" date="2023" name="Antonie Van Leeuwenhoek">
        <title>Mesoterricola silvestris gen. nov., sp. nov., Mesoterricola sediminis sp. nov., Geothrix oryzae sp. nov., Geothrix edaphica sp. nov., Geothrix rubra sp. nov., and Geothrix limicola sp. nov., six novel members of Acidobacteriota isolated from soils.</title>
        <authorList>
            <person name="Itoh H."/>
            <person name="Sugisawa Y."/>
            <person name="Mise K."/>
            <person name="Xu Z."/>
            <person name="Kuniyasu M."/>
            <person name="Ushijima N."/>
            <person name="Kawano K."/>
            <person name="Kobayashi E."/>
            <person name="Shiratori Y."/>
            <person name="Masuda Y."/>
            <person name="Senoo K."/>
        </authorList>
    </citation>
    <scope>NUCLEOTIDE SEQUENCE [LARGE SCALE GENOMIC DNA]</scope>
    <source>
        <strain evidence="1 2">Red804</strain>
    </source>
</reference>
<accession>A0ABQ5QDP1</accession>
<dbReference type="PROSITE" id="PS51257">
    <property type="entry name" value="PROKAR_LIPOPROTEIN"/>
    <property type="match status" value="1"/>
</dbReference>
<sequence>MDYVEAKHPSGLGSWLIILGCPRGQSHHLRDEDRNLSGPSFAFCASCEHQAGIDFESQDSETGWSVQVFPERLVCGYESGIA</sequence>
<organism evidence="1 2">
    <name type="scientific">Geothrix limicola</name>
    <dbReference type="NCBI Taxonomy" id="2927978"/>
    <lineage>
        <taxon>Bacteria</taxon>
        <taxon>Pseudomonadati</taxon>
        <taxon>Acidobacteriota</taxon>
        <taxon>Holophagae</taxon>
        <taxon>Holophagales</taxon>
        <taxon>Holophagaceae</taxon>
        <taxon>Geothrix</taxon>
    </lineage>
</organism>
<gene>
    <name evidence="1" type="ORF">GETHLI_06660</name>
</gene>
<evidence type="ECO:0000313" key="1">
    <source>
        <dbReference type="EMBL" id="GLH72164.1"/>
    </source>
</evidence>
<dbReference type="EMBL" id="BSDE01000001">
    <property type="protein sequence ID" value="GLH72164.1"/>
    <property type="molecule type" value="Genomic_DNA"/>
</dbReference>
<protein>
    <submittedName>
        <fullName evidence="1">Uncharacterized protein</fullName>
    </submittedName>
</protein>
<name>A0ABQ5QDP1_9BACT</name>
<comment type="caution">
    <text evidence="1">The sequence shown here is derived from an EMBL/GenBank/DDBJ whole genome shotgun (WGS) entry which is preliminary data.</text>
</comment>
<dbReference type="Proteomes" id="UP001165069">
    <property type="component" value="Unassembled WGS sequence"/>
</dbReference>
<keyword evidence="2" id="KW-1185">Reference proteome</keyword>
<dbReference type="RefSeq" id="WP_285570303.1">
    <property type="nucleotide sequence ID" value="NZ_BSDE01000001.1"/>
</dbReference>
<proteinExistence type="predicted"/>
<evidence type="ECO:0000313" key="2">
    <source>
        <dbReference type="Proteomes" id="UP001165069"/>
    </source>
</evidence>